<evidence type="ECO:0000313" key="3">
    <source>
        <dbReference type="Proteomes" id="UP001066276"/>
    </source>
</evidence>
<evidence type="ECO:0000313" key="2">
    <source>
        <dbReference type="EMBL" id="KAJ1127331.1"/>
    </source>
</evidence>
<accession>A0AAV7PIZ5</accession>
<keyword evidence="3" id="KW-1185">Reference proteome</keyword>
<keyword evidence="1" id="KW-0812">Transmembrane</keyword>
<dbReference type="EMBL" id="JANPWB010000011">
    <property type="protein sequence ID" value="KAJ1127331.1"/>
    <property type="molecule type" value="Genomic_DNA"/>
</dbReference>
<comment type="caution">
    <text evidence="2">The sequence shown here is derived from an EMBL/GenBank/DDBJ whole genome shotgun (WGS) entry which is preliminary data.</text>
</comment>
<protein>
    <submittedName>
        <fullName evidence="2">Uncharacterized protein</fullName>
    </submittedName>
</protein>
<reference evidence="2" key="1">
    <citation type="journal article" date="2022" name="bioRxiv">
        <title>Sequencing and chromosome-scale assembly of the giantPleurodeles waltlgenome.</title>
        <authorList>
            <person name="Brown T."/>
            <person name="Elewa A."/>
            <person name="Iarovenko S."/>
            <person name="Subramanian E."/>
            <person name="Araus A.J."/>
            <person name="Petzold A."/>
            <person name="Susuki M."/>
            <person name="Suzuki K.-i.T."/>
            <person name="Hayashi T."/>
            <person name="Toyoda A."/>
            <person name="Oliveira C."/>
            <person name="Osipova E."/>
            <person name="Leigh N.D."/>
            <person name="Simon A."/>
            <person name="Yun M.H."/>
        </authorList>
    </citation>
    <scope>NUCLEOTIDE SEQUENCE</scope>
    <source>
        <strain evidence="2">20211129_DDA</strain>
        <tissue evidence="2">Liver</tissue>
    </source>
</reference>
<organism evidence="2 3">
    <name type="scientific">Pleurodeles waltl</name>
    <name type="common">Iberian ribbed newt</name>
    <dbReference type="NCBI Taxonomy" id="8319"/>
    <lineage>
        <taxon>Eukaryota</taxon>
        <taxon>Metazoa</taxon>
        <taxon>Chordata</taxon>
        <taxon>Craniata</taxon>
        <taxon>Vertebrata</taxon>
        <taxon>Euteleostomi</taxon>
        <taxon>Amphibia</taxon>
        <taxon>Batrachia</taxon>
        <taxon>Caudata</taxon>
        <taxon>Salamandroidea</taxon>
        <taxon>Salamandridae</taxon>
        <taxon>Pleurodelinae</taxon>
        <taxon>Pleurodeles</taxon>
    </lineage>
</organism>
<name>A0AAV7PIZ5_PLEWA</name>
<keyword evidence="1" id="KW-1133">Transmembrane helix</keyword>
<gene>
    <name evidence="2" type="ORF">NDU88_005734</name>
</gene>
<sequence length="224" mass="24103">MKPKSHPLIVWPLLGRVAAPYEVTMPEADQSGRPPHVIMLGCLHLLSDPIRGHIVGMRKPVPLVGIIRIVLPFCAIFLALAPSAVARKSNLQVRREPLRRVPCSTPRCSYVAPTRRDADPACLGSFVDRAPGCVVHEVPHFGVGISDIASSSSCILIPPLMGCRSVTSRCSAPSSHSHVRPLRNRRAQGFSLHIGCTHHMSTATTLRHGLSLCPAMCRGSGASN</sequence>
<feature type="transmembrane region" description="Helical" evidence="1">
    <location>
        <begin position="66"/>
        <end position="86"/>
    </location>
</feature>
<evidence type="ECO:0000256" key="1">
    <source>
        <dbReference type="SAM" id="Phobius"/>
    </source>
</evidence>
<dbReference type="Proteomes" id="UP001066276">
    <property type="component" value="Chromosome 7"/>
</dbReference>
<keyword evidence="1" id="KW-0472">Membrane</keyword>
<proteinExistence type="predicted"/>
<dbReference type="AlphaFoldDB" id="A0AAV7PIZ5"/>